<dbReference type="GO" id="GO:0016747">
    <property type="term" value="F:acyltransferase activity, transferring groups other than amino-acyl groups"/>
    <property type="evidence" value="ECO:0007669"/>
    <property type="project" value="InterPro"/>
</dbReference>
<keyword evidence="1 4" id="KW-0808">Transferase</keyword>
<keyword evidence="2" id="KW-0012">Acyltransferase</keyword>
<dbReference type="SUPFAM" id="SSF55729">
    <property type="entry name" value="Acyl-CoA N-acyltransferases (Nat)"/>
    <property type="match status" value="1"/>
</dbReference>
<organism evidence="4 5">
    <name type="scientific">Herbaspirillum aquaticum</name>
    <dbReference type="NCBI Taxonomy" id="568783"/>
    <lineage>
        <taxon>Bacteria</taxon>
        <taxon>Pseudomonadati</taxon>
        <taxon>Pseudomonadota</taxon>
        <taxon>Betaproteobacteria</taxon>
        <taxon>Burkholderiales</taxon>
        <taxon>Oxalobacteraceae</taxon>
        <taxon>Herbaspirillum</taxon>
    </lineage>
</organism>
<sequence length="167" mass="18323">MSPSIRPATAADAPALCGIYNHYVQTTAISFETEAVSAETMAARIADVQADFPWLVFEEQGEVLGYAYASKWKPRAAYRHSVESSVYLRHDAGGRGIGKQLYRELIAQLKPLGVHLVIGGIAQPNPASVALHESVGFVHCGVFTEVGYKMGRWIDVGYWQLKLQEAQ</sequence>
<dbReference type="NCBIfam" id="NF040504">
    <property type="entry name" value="resist_ArsN1b"/>
    <property type="match status" value="1"/>
</dbReference>
<dbReference type="AlphaFoldDB" id="A0A225SND0"/>
<keyword evidence="5" id="KW-1185">Reference proteome</keyword>
<evidence type="ECO:0000259" key="3">
    <source>
        <dbReference type="PROSITE" id="PS51186"/>
    </source>
</evidence>
<dbReference type="InterPro" id="IPR000182">
    <property type="entry name" value="GNAT_dom"/>
</dbReference>
<accession>A0A225SND0</accession>
<dbReference type="RefSeq" id="WP_088756983.1">
    <property type="nucleotide sequence ID" value="NZ_NJGV01000025.1"/>
</dbReference>
<dbReference type="PANTHER" id="PTHR43072">
    <property type="entry name" value="N-ACETYLTRANSFERASE"/>
    <property type="match status" value="1"/>
</dbReference>
<proteinExistence type="predicted"/>
<evidence type="ECO:0000313" key="5">
    <source>
        <dbReference type="Proteomes" id="UP000214747"/>
    </source>
</evidence>
<dbReference type="EMBL" id="NJGV01000025">
    <property type="protein sequence ID" value="OWY32496.1"/>
    <property type="molecule type" value="Genomic_DNA"/>
</dbReference>
<evidence type="ECO:0000256" key="1">
    <source>
        <dbReference type="ARBA" id="ARBA00022679"/>
    </source>
</evidence>
<comment type="caution">
    <text evidence="4">The sequence shown here is derived from an EMBL/GenBank/DDBJ whole genome shotgun (WGS) entry which is preliminary data.</text>
</comment>
<feature type="domain" description="N-acetyltransferase" evidence="3">
    <location>
        <begin position="3"/>
        <end position="155"/>
    </location>
</feature>
<dbReference type="PANTHER" id="PTHR43072:SF23">
    <property type="entry name" value="UPF0039 PROTEIN C11D3.02C"/>
    <property type="match status" value="1"/>
</dbReference>
<dbReference type="Gene3D" id="3.40.630.30">
    <property type="match status" value="1"/>
</dbReference>
<dbReference type="CDD" id="cd04301">
    <property type="entry name" value="NAT_SF"/>
    <property type="match status" value="1"/>
</dbReference>
<evidence type="ECO:0000313" key="4">
    <source>
        <dbReference type="EMBL" id="OWY32496.1"/>
    </source>
</evidence>
<dbReference type="PROSITE" id="PS51186">
    <property type="entry name" value="GNAT"/>
    <property type="match status" value="1"/>
</dbReference>
<dbReference type="InterPro" id="IPR016181">
    <property type="entry name" value="Acyl_CoA_acyltransferase"/>
</dbReference>
<dbReference type="Proteomes" id="UP000214747">
    <property type="component" value="Unassembled WGS sequence"/>
</dbReference>
<reference evidence="4 5" key="1">
    <citation type="journal article" date="2010" name="Int. J. Syst. Evol. Microbiol.">
        <title>Reclassification of Herbaspirillum putei as a later heterotypic synonym of Herbaspirillum huttiense, with the description of H. huttiense subsp. huttiense subsp. nov. and H. huttiense subsp. putei subsp. nov., comb. nov., and description of Herbaspirillum aquaticum sp. nov.</title>
        <authorList>
            <person name="Dobritsa A.P."/>
            <person name="Reddy M.C."/>
            <person name="Samadpour M."/>
        </authorList>
    </citation>
    <scope>NUCLEOTIDE SEQUENCE [LARGE SCALE GENOMIC DNA]</scope>
    <source>
        <strain evidence="4 5">IEH 4430</strain>
    </source>
</reference>
<dbReference type="Pfam" id="PF13420">
    <property type="entry name" value="Acetyltransf_4"/>
    <property type="match status" value="1"/>
</dbReference>
<gene>
    <name evidence="4" type="ORF">CEJ45_20820</name>
</gene>
<protein>
    <submittedName>
        <fullName evidence="4">Phosphinothricin acetyltransferase</fullName>
    </submittedName>
</protein>
<name>A0A225SND0_9BURK</name>
<evidence type="ECO:0000256" key="2">
    <source>
        <dbReference type="ARBA" id="ARBA00023315"/>
    </source>
</evidence>